<dbReference type="Proteomes" id="UP001142393">
    <property type="component" value="Unassembled WGS sequence"/>
</dbReference>
<keyword evidence="1" id="KW-0812">Transmembrane</keyword>
<comment type="caution">
    <text evidence="2">The sequence shown here is derived from an EMBL/GenBank/DDBJ whole genome shotgun (WGS) entry which is preliminary data.</text>
</comment>
<keyword evidence="1" id="KW-1133">Transmembrane helix</keyword>
<name>A0A9W8NV81_9AGAR</name>
<dbReference type="AlphaFoldDB" id="A0A9W8NV81"/>
<organism evidence="2 3">
    <name type="scientific">Lentinula detonsa</name>
    <dbReference type="NCBI Taxonomy" id="2804962"/>
    <lineage>
        <taxon>Eukaryota</taxon>
        <taxon>Fungi</taxon>
        <taxon>Dikarya</taxon>
        <taxon>Basidiomycota</taxon>
        <taxon>Agaricomycotina</taxon>
        <taxon>Agaricomycetes</taxon>
        <taxon>Agaricomycetidae</taxon>
        <taxon>Agaricales</taxon>
        <taxon>Marasmiineae</taxon>
        <taxon>Omphalotaceae</taxon>
        <taxon>Lentinula</taxon>
    </lineage>
</organism>
<proteinExistence type="predicted"/>
<protein>
    <submittedName>
        <fullName evidence="2">Uncharacterized protein</fullName>
    </submittedName>
</protein>
<feature type="transmembrane region" description="Helical" evidence="1">
    <location>
        <begin position="31"/>
        <end position="56"/>
    </location>
</feature>
<evidence type="ECO:0000313" key="2">
    <source>
        <dbReference type="EMBL" id="KAJ3741528.1"/>
    </source>
</evidence>
<reference evidence="2 3" key="1">
    <citation type="journal article" date="2023" name="Proc. Natl. Acad. Sci. U.S.A.">
        <title>A global phylogenomic analysis of the shiitake genus Lentinula.</title>
        <authorList>
            <person name="Sierra-Patev S."/>
            <person name="Min B."/>
            <person name="Naranjo-Ortiz M."/>
            <person name="Looney B."/>
            <person name="Konkel Z."/>
            <person name="Slot J.C."/>
            <person name="Sakamoto Y."/>
            <person name="Steenwyk J.L."/>
            <person name="Rokas A."/>
            <person name="Carro J."/>
            <person name="Camarero S."/>
            <person name="Ferreira P."/>
            <person name="Molpeceres G."/>
            <person name="Ruiz-Duenas F.J."/>
            <person name="Serrano A."/>
            <person name="Henrissat B."/>
            <person name="Drula E."/>
            <person name="Hughes K.W."/>
            <person name="Mata J.L."/>
            <person name="Ishikawa N.K."/>
            <person name="Vargas-Isla R."/>
            <person name="Ushijima S."/>
            <person name="Smith C.A."/>
            <person name="Donoghue J."/>
            <person name="Ahrendt S."/>
            <person name="Andreopoulos W."/>
            <person name="He G."/>
            <person name="LaButti K."/>
            <person name="Lipzen A."/>
            <person name="Ng V."/>
            <person name="Riley R."/>
            <person name="Sandor L."/>
            <person name="Barry K."/>
            <person name="Martinez A.T."/>
            <person name="Xiao Y."/>
            <person name="Gibbons J.G."/>
            <person name="Terashima K."/>
            <person name="Grigoriev I.V."/>
            <person name="Hibbett D."/>
        </authorList>
    </citation>
    <scope>NUCLEOTIDE SEQUENCE [LARGE SCALE GENOMIC DNA]</scope>
    <source>
        <strain evidence="2 3">TFB7810</strain>
    </source>
</reference>
<sequence length="65" mass="7476">MPFIYVIYMLTAISLCFVFPSLSVSPFGIRCLFACLFIAFAFRLSYRVCFSLLFGVHSSMRSRCQ</sequence>
<feature type="transmembrane region" description="Helical" evidence="1">
    <location>
        <begin position="6"/>
        <end position="24"/>
    </location>
</feature>
<evidence type="ECO:0000313" key="3">
    <source>
        <dbReference type="Proteomes" id="UP001142393"/>
    </source>
</evidence>
<dbReference type="EMBL" id="JANVFU010000012">
    <property type="protein sequence ID" value="KAJ3741528.1"/>
    <property type="molecule type" value="Genomic_DNA"/>
</dbReference>
<evidence type="ECO:0000256" key="1">
    <source>
        <dbReference type="SAM" id="Phobius"/>
    </source>
</evidence>
<keyword evidence="1" id="KW-0472">Membrane</keyword>
<gene>
    <name evidence="2" type="ORF">DFH05DRAFT_1506453</name>
</gene>
<accession>A0A9W8NV81</accession>
<keyword evidence="3" id="KW-1185">Reference proteome</keyword>